<dbReference type="GO" id="GO:0003735">
    <property type="term" value="F:structural constituent of ribosome"/>
    <property type="evidence" value="ECO:0007669"/>
    <property type="project" value="InterPro"/>
</dbReference>
<dbReference type="GO" id="GO:0005840">
    <property type="term" value="C:ribosome"/>
    <property type="evidence" value="ECO:0007669"/>
    <property type="project" value="InterPro"/>
</dbReference>
<dbReference type="AlphaFoldDB" id="A0A2G5SCU3"/>
<proteinExistence type="predicted"/>
<dbReference type="EMBL" id="PDUG01000017">
    <property type="protein sequence ID" value="PIC12860.1"/>
    <property type="molecule type" value="Genomic_DNA"/>
</dbReference>
<evidence type="ECO:0000313" key="2">
    <source>
        <dbReference type="EMBL" id="PIC12860.1"/>
    </source>
</evidence>
<gene>
    <name evidence="2" type="ORF">B9Z55_028105</name>
</gene>
<protein>
    <submittedName>
        <fullName evidence="2">Uncharacterized protein</fullName>
    </submittedName>
</protein>
<dbReference type="OrthoDB" id="10252633at2759"/>
<accession>A0A2G5SCU3</accession>
<dbReference type="STRING" id="1611254.A0A2G5SCU3"/>
<keyword evidence="3" id="KW-1185">Reference proteome</keyword>
<sequence length="110" mass="12373">MCSVYAHFLINVTLQDGNRTFEICNFLGEKIVRRVTRPDEVNATIFTTLKKRSSLPDDISLVSRSTIGYEAIRVHLQEQVQANRPSPQQEGPKSPNASRSTNNGFICHVL</sequence>
<dbReference type="InterPro" id="IPR036789">
    <property type="entry name" value="Ribosomal_uL6-like_a/b-dom_sf"/>
</dbReference>
<evidence type="ECO:0000256" key="1">
    <source>
        <dbReference type="SAM" id="MobiDB-lite"/>
    </source>
</evidence>
<dbReference type="GO" id="GO:0019843">
    <property type="term" value="F:rRNA binding"/>
    <property type="evidence" value="ECO:0007669"/>
    <property type="project" value="InterPro"/>
</dbReference>
<evidence type="ECO:0000313" key="3">
    <source>
        <dbReference type="Proteomes" id="UP000230233"/>
    </source>
</evidence>
<dbReference type="Proteomes" id="UP000230233">
    <property type="component" value="Unassembled WGS sequence"/>
</dbReference>
<reference evidence="3" key="1">
    <citation type="submission" date="2017-10" db="EMBL/GenBank/DDBJ databases">
        <title>Rapid genome shrinkage in a self-fertile nematode reveals novel sperm competition proteins.</title>
        <authorList>
            <person name="Yin D."/>
            <person name="Schwarz E.M."/>
            <person name="Thomas C.G."/>
            <person name="Felde R.L."/>
            <person name="Korf I.F."/>
            <person name="Cutter A.D."/>
            <person name="Schartner C.M."/>
            <person name="Ralston E.J."/>
            <person name="Meyer B.J."/>
            <person name="Haag E.S."/>
        </authorList>
    </citation>
    <scope>NUCLEOTIDE SEQUENCE [LARGE SCALE GENOMIC DNA]</scope>
    <source>
        <strain evidence="3">JU1422</strain>
    </source>
</reference>
<dbReference type="Gene3D" id="3.90.930.12">
    <property type="entry name" value="Ribosomal protein L6, alpha-beta domain"/>
    <property type="match status" value="1"/>
</dbReference>
<organism evidence="2 3">
    <name type="scientific">Caenorhabditis nigoni</name>
    <dbReference type="NCBI Taxonomy" id="1611254"/>
    <lineage>
        <taxon>Eukaryota</taxon>
        <taxon>Metazoa</taxon>
        <taxon>Ecdysozoa</taxon>
        <taxon>Nematoda</taxon>
        <taxon>Chromadorea</taxon>
        <taxon>Rhabditida</taxon>
        <taxon>Rhabditina</taxon>
        <taxon>Rhabditomorpha</taxon>
        <taxon>Rhabditoidea</taxon>
        <taxon>Rhabditidae</taxon>
        <taxon>Peloderinae</taxon>
        <taxon>Caenorhabditis</taxon>
    </lineage>
</organism>
<dbReference type="GO" id="GO:0006412">
    <property type="term" value="P:translation"/>
    <property type="evidence" value="ECO:0007669"/>
    <property type="project" value="InterPro"/>
</dbReference>
<name>A0A2G5SCU3_9PELO</name>
<feature type="region of interest" description="Disordered" evidence="1">
    <location>
        <begin position="78"/>
        <end position="104"/>
    </location>
</feature>
<comment type="caution">
    <text evidence="2">The sequence shown here is derived from an EMBL/GenBank/DDBJ whole genome shotgun (WGS) entry which is preliminary data.</text>
</comment>